<protein>
    <submittedName>
        <fullName evidence="6">TetR/AcrR family transcriptional regulator</fullName>
    </submittedName>
</protein>
<evidence type="ECO:0000313" key="7">
    <source>
        <dbReference type="Proteomes" id="UP000274909"/>
    </source>
</evidence>
<comment type="caution">
    <text evidence="6">The sequence shown here is derived from an EMBL/GenBank/DDBJ whole genome shotgun (WGS) entry which is preliminary data.</text>
</comment>
<keyword evidence="1" id="KW-0805">Transcription regulation</keyword>
<reference evidence="6 7" key="1">
    <citation type="submission" date="2018-12" db="EMBL/GenBank/DDBJ databases">
        <authorList>
            <person name="Li F."/>
        </authorList>
    </citation>
    <scope>NUCLEOTIDE SEQUENCE [LARGE SCALE GENOMIC DNA]</scope>
    <source>
        <strain evidence="6 7">EGI 6500705</strain>
    </source>
</reference>
<dbReference type="RefSeq" id="WP_127046132.1">
    <property type="nucleotide sequence ID" value="NZ_RZGZ01000001.1"/>
</dbReference>
<dbReference type="PROSITE" id="PS50977">
    <property type="entry name" value="HTH_TETR_2"/>
    <property type="match status" value="1"/>
</dbReference>
<evidence type="ECO:0000259" key="5">
    <source>
        <dbReference type="PROSITE" id="PS50977"/>
    </source>
</evidence>
<dbReference type="Pfam" id="PF00440">
    <property type="entry name" value="TetR_N"/>
    <property type="match status" value="1"/>
</dbReference>
<dbReference type="GO" id="GO:0000976">
    <property type="term" value="F:transcription cis-regulatory region binding"/>
    <property type="evidence" value="ECO:0007669"/>
    <property type="project" value="TreeGrafter"/>
</dbReference>
<proteinExistence type="predicted"/>
<evidence type="ECO:0000256" key="3">
    <source>
        <dbReference type="ARBA" id="ARBA00023163"/>
    </source>
</evidence>
<evidence type="ECO:0000313" key="6">
    <source>
        <dbReference type="EMBL" id="RUR03085.1"/>
    </source>
</evidence>
<dbReference type="GO" id="GO:0003700">
    <property type="term" value="F:DNA-binding transcription factor activity"/>
    <property type="evidence" value="ECO:0007669"/>
    <property type="project" value="TreeGrafter"/>
</dbReference>
<gene>
    <name evidence="6" type="ORF">ELQ94_00560</name>
</gene>
<dbReference type="InterPro" id="IPR001647">
    <property type="entry name" value="HTH_TetR"/>
</dbReference>
<keyword evidence="7" id="KW-1185">Reference proteome</keyword>
<dbReference type="InterPro" id="IPR050109">
    <property type="entry name" value="HTH-type_TetR-like_transc_reg"/>
</dbReference>
<evidence type="ECO:0000256" key="2">
    <source>
        <dbReference type="ARBA" id="ARBA00023125"/>
    </source>
</evidence>
<dbReference type="OrthoDB" id="3784817at2"/>
<dbReference type="Proteomes" id="UP000274909">
    <property type="component" value="Unassembled WGS sequence"/>
</dbReference>
<evidence type="ECO:0000256" key="4">
    <source>
        <dbReference type="PROSITE-ProRule" id="PRU00335"/>
    </source>
</evidence>
<evidence type="ECO:0000256" key="1">
    <source>
        <dbReference type="ARBA" id="ARBA00023015"/>
    </source>
</evidence>
<dbReference type="InterPro" id="IPR009057">
    <property type="entry name" value="Homeodomain-like_sf"/>
</dbReference>
<dbReference type="PANTHER" id="PTHR30055">
    <property type="entry name" value="HTH-TYPE TRANSCRIPTIONAL REGULATOR RUTR"/>
    <property type="match status" value="1"/>
</dbReference>
<dbReference type="Gene3D" id="1.10.357.10">
    <property type="entry name" value="Tetracycline Repressor, domain 2"/>
    <property type="match status" value="1"/>
</dbReference>
<dbReference type="AlphaFoldDB" id="A0A433JVR4"/>
<name>A0A433JVR4_9MICO</name>
<accession>A0A433JVR4</accession>
<organism evidence="6 7">
    <name type="scientific">Labedella endophytica</name>
    <dbReference type="NCBI Taxonomy" id="1523160"/>
    <lineage>
        <taxon>Bacteria</taxon>
        <taxon>Bacillati</taxon>
        <taxon>Actinomycetota</taxon>
        <taxon>Actinomycetes</taxon>
        <taxon>Micrococcales</taxon>
        <taxon>Microbacteriaceae</taxon>
        <taxon>Labedella</taxon>
    </lineage>
</organism>
<keyword evidence="3" id="KW-0804">Transcription</keyword>
<keyword evidence="2 4" id="KW-0238">DNA-binding</keyword>
<feature type="domain" description="HTH tetR-type" evidence="5">
    <location>
        <begin position="7"/>
        <end position="67"/>
    </location>
</feature>
<feature type="DNA-binding region" description="H-T-H motif" evidence="4">
    <location>
        <begin position="30"/>
        <end position="49"/>
    </location>
</feature>
<dbReference type="EMBL" id="RZGZ01000001">
    <property type="protein sequence ID" value="RUR03085.1"/>
    <property type="molecule type" value="Genomic_DNA"/>
</dbReference>
<dbReference type="SUPFAM" id="SSF46689">
    <property type="entry name" value="Homeodomain-like"/>
    <property type="match status" value="1"/>
</dbReference>
<dbReference type="PANTHER" id="PTHR30055:SF234">
    <property type="entry name" value="HTH-TYPE TRANSCRIPTIONAL REGULATOR BETI"/>
    <property type="match status" value="1"/>
</dbReference>
<sequence length="231" mass="24636">MVSDERESTRERILSAVLELLDEGGTDAVTTRAVVARAGAQAPAIYRLFGDMRGLLAAAAERGFADWVERKGTRAPVADPVDDLREGWNDAVQFGLHHPALYRIVNADPTPSPSLTEGQDLLRAKIDRAARAGRLRVSQEHAVGVLRATALGVTLTLLDTPDEERDPDIAPIAREAAIAAITASDVPAAPMTAATAAVTLSAHLDDSGTLSPAERLLLGEWLDRLAQSRTH</sequence>